<dbReference type="KEGG" id="min:Minf_1803"/>
<dbReference type="Proteomes" id="UP000009149">
    <property type="component" value="Chromosome"/>
</dbReference>
<accession>B3DXE8</accession>
<reference evidence="1 2" key="1">
    <citation type="journal article" date="2008" name="Biol. Direct">
        <title>Complete genome sequence of the extremely acidophilic methanotroph isolate V4, Methylacidiphilum infernorum, a representative of the bacterial phylum Verrucomicrobia.</title>
        <authorList>
            <person name="Hou S."/>
            <person name="Makarova K.S."/>
            <person name="Saw J.H."/>
            <person name="Senin P."/>
            <person name="Ly B.V."/>
            <person name="Zhou Z."/>
            <person name="Ren Y."/>
            <person name="Wang J."/>
            <person name="Galperin M.Y."/>
            <person name="Omelchenko M.V."/>
            <person name="Wolf Y.I."/>
            <person name="Yutin N."/>
            <person name="Koonin E.V."/>
            <person name="Stott M.B."/>
            <person name="Mountain B.W."/>
            <person name="Crowe M.A."/>
            <person name="Smirnova A.V."/>
            <person name="Dunfield P.F."/>
            <person name="Feng L."/>
            <person name="Wang L."/>
            <person name="Alam M."/>
        </authorList>
    </citation>
    <scope>NUCLEOTIDE SEQUENCE [LARGE SCALE GENOMIC DNA]</scope>
    <source>
        <strain evidence="2">Isolate V4</strain>
    </source>
</reference>
<dbReference type="AlphaFoldDB" id="B3DXE8"/>
<evidence type="ECO:0000313" key="2">
    <source>
        <dbReference type="Proteomes" id="UP000009149"/>
    </source>
</evidence>
<organism evidence="1 2">
    <name type="scientific">Methylacidiphilum infernorum (isolate V4)</name>
    <name type="common">Methylokorus infernorum (strain V4)</name>
    <dbReference type="NCBI Taxonomy" id="481448"/>
    <lineage>
        <taxon>Bacteria</taxon>
        <taxon>Pseudomonadati</taxon>
        <taxon>Verrucomicrobiota</taxon>
        <taxon>Methylacidiphilae</taxon>
        <taxon>Methylacidiphilales</taxon>
        <taxon>Methylacidiphilaceae</taxon>
        <taxon>Methylacidiphilum (ex Ratnadevi et al. 2023)</taxon>
    </lineage>
</organism>
<protein>
    <submittedName>
        <fullName evidence="1">Uncharacterized protein</fullName>
    </submittedName>
</protein>
<gene>
    <name evidence="1" type="ordered locus">Minf_1803</name>
</gene>
<name>B3DXE8_METI4</name>
<dbReference type="HOGENOM" id="CLU_3235904_0_0_0"/>
<dbReference type="STRING" id="481448.Minf_1803"/>
<sequence length="43" mass="5011">MKKIRSLPLYQDETSPVLRKTASSTQQKPFRQAYSLVLKKEQS</sequence>
<evidence type="ECO:0000313" key="1">
    <source>
        <dbReference type="EMBL" id="ACD83857.1"/>
    </source>
</evidence>
<proteinExistence type="predicted"/>
<dbReference type="EMBL" id="CP000975">
    <property type="protein sequence ID" value="ACD83857.1"/>
    <property type="molecule type" value="Genomic_DNA"/>
</dbReference>